<dbReference type="Gene3D" id="3.40.50.150">
    <property type="entry name" value="Vaccinia Virus protein VP39"/>
    <property type="match status" value="1"/>
</dbReference>
<reference evidence="2" key="1">
    <citation type="submission" date="2020-02" db="EMBL/GenBank/DDBJ databases">
        <authorList>
            <person name="Meier V. D."/>
        </authorList>
    </citation>
    <scope>NUCLEOTIDE SEQUENCE</scope>
    <source>
        <strain evidence="2">AVDCRST_MAG93</strain>
    </source>
</reference>
<protein>
    <submittedName>
        <fullName evidence="2">SAM-dependent methyltransferase</fullName>
    </submittedName>
</protein>
<feature type="non-terminal residue" evidence="2">
    <location>
        <position position="1"/>
    </location>
</feature>
<name>A0A6J4MK27_9CHLR</name>
<dbReference type="AlphaFoldDB" id="A0A6J4MK27"/>
<organism evidence="2">
    <name type="scientific">uncultured Chloroflexia bacterium</name>
    <dbReference type="NCBI Taxonomy" id="1672391"/>
    <lineage>
        <taxon>Bacteria</taxon>
        <taxon>Bacillati</taxon>
        <taxon>Chloroflexota</taxon>
        <taxon>Chloroflexia</taxon>
        <taxon>environmental samples</taxon>
    </lineage>
</organism>
<proteinExistence type="predicted"/>
<feature type="domain" description="Methyltransferase type 11" evidence="1">
    <location>
        <begin position="109"/>
        <end position="159"/>
    </location>
</feature>
<keyword evidence="2" id="KW-0489">Methyltransferase</keyword>
<dbReference type="InterPro" id="IPR013216">
    <property type="entry name" value="Methyltransf_11"/>
</dbReference>
<dbReference type="SUPFAM" id="SSF53335">
    <property type="entry name" value="S-adenosyl-L-methionine-dependent methyltransferases"/>
    <property type="match status" value="1"/>
</dbReference>
<dbReference type="CDD" id="cd02440">
    <property type="entry name" value="AdoMet_MTases"/>
    <property type="match status" value="1"/>
</dbReference>
<evidence type="ECO:0000259" key="1">
    <source>
        <dbReference type="Pfam" id="PF08241"/>
    </source>
</evidence>
<dbReference type="InterPro" id="IPR029063">
    <property type="entry name" value="SAM-dependent_MTases_sf"/>
</dbReference>
<sequence>EKLKRRLKEERQETKQLKREVNRLNQLVGRPPVSEVSLLLRLDPISATFGFERGQPIDRYYIENFLARQADDIRGRVLEIRENVYTRKFGGERVEVSDVLDVADDNRRATIHADLTRADHVPSDAFDCVILTQTLHFVYDVRSAAHTIYRILKPGGVLLATFPGISKTSCKECGKGGEHYSWMFTEMSARRLFEETFPAADVRLEAHGNVLAAVSFLHGLATEELRQEELDQHDPDYEVLITLRAMKPEAPPR</sequence>
<keyword evidence="2" id="KW-0808">Transferase</keyword>
<dbReference type="Pfam" id="PF08241">
    <property type="entry name" value="Methyltransf_11"/>
    <property type="match status" value="1"/>
</dbReference>
<dbReference type="GO" id="GO:0032259">
    <property type="term" value="P:methylation"/>
    <property type="evidence" value="ECO:0007669"/>
    <property type="project" value="UniProtKB-KW"/>
</dbReference>
<dbReference type="GO" id="GO:0008757">
    <property type="term" value="F:S-adenosylmethionine-dependent methyltransferase activity"/>
    <property type="evidence" value="ECO:0007669"/>
    <property type="project" value="InterPro"/>
</dbReference>
<accession>A0A6J4MK27</accession>
<dbReference type="EMBL" id="CADCTR010002566">
    <property type="protein sequence ID" value="CAA9360386.1"/>
    <property type="molecule type" value="Genomic_DNA"/>
</dbReference>
<gene>
    <name evidence="2" type="ORF">AVDCRST_MAG93-7623</name>
</gene>
<evidence type="ECO:0000313" key="2">
    <source>
        <dbReference type="EMBL" id="CAA9360386.1"/>
    </source>
</evidence>